<dbReference type="Gene3D" id="3.40.720.10">
    <property type="entry name" value="Alkaline Phosphatase, subunit A"/>
    <property type="match status" value="1"/>
</dbReference>
<keyword evidence="6" id="KW-1185">Reference proteome</keyword>
<dbReference type="PANTHER" id="PTHR31956:SF8">
    <property type="entry name" value="ACID PHOSPHATASE PHOA (AFU_ORTHOLOGUE AFUA_1G03570)"/>
    <property type="match status" value="1"/>
</dbReference>
<gene>
    <name evidence="5" type="ORF">GCM10025782_11090</name>
</gene>
<evidence type="ECO:0000256" key="3">
    <source>
        <dbReference type="SAM" id="MobiDB-lite"/>
    </source>
</evidence>
<reference evidence="6" key="1">
    <citation type="journal article" date="2019" name="Int. J. Syst. Evol. Microbiol.">
        <title>The Global Catalogue of Microorganisms (GCM) 10K type strain sequencing project: providing services to taxonomists for standard genome sequencing and annotation.</title>
        <authorList>
            <consortium name="The Broad Institute Genomics Platform"/>
            <consortium name="The Broad Institute Genome Sequencing Center for Infectious Disease"/>
            <person name="Wu L."/>
            <person name="Ma J."/>
        </authorList>
    </citation>
    <scope>NUCLEOTIDE SEQUENCE [LARGE SCALE GENOMIC DNA]</scope>
    <source>
        <strain evidence="6">JCM 18961</strain>
    </source>
</reference>
<name>A0ABP8XW51_9MICO</name>
<comment type="caution">
    <text evidence="5">The sequence shown here is derived from an EMBL/GenBank/DDBJ whole genome shotgun (WGS) entry which is preliminary data.</text>
</comment>
<accession>A0ABP8XW51</accession>
<dbReference type="InterPro" id="IPR007312">
    <property type="entry name" value="Phosphoesterase"/>
</dbReference>
<sequence length="317" mass="32434">MALGVLLASTALVGACTSGTVAYSGTTTGGASSSTSSTSSPGTGTGTGSSTSTGATSAAAGVDKLLVVVVENHSLAQMRAAMPYTYGLALRYGYASHYTAIRHPSLPNYVAIASGSTHGIADDAPPSAHPVPGPSVFGAALAKGRTAAVYVEGMTSPCEHTSSGDYAVKHNPWPYFTAEAAQCARHNLPLSAFDADVRSGHLPNAGMLLPDLCNDAHNCPLATADAWFAERMKLIEAGPDWRAGRLAVVLTADEDDHSAGNQVLTVVAHPSLDHVVVTTPLTHYSLTRLYAEVTGTTPLGSGATAPSMAKAFGLRLR</sequence>
<dbReference type="InterPro" id="IPR017850">
    <property type="entry name" value="Alkaline_phosphatase_core_sf"/>
</dbReference>
<feature type="region of interest" description="Disordered" evidence="3">
    <location>
        <begin position="27"/>
        <end position="54"/>
    </location>
</feature>
<keyword evidence="1" id="KW-0378">Hydrolase</keyword>
<evidence type="ECO:0000313" key="5">
    <source>
        <dbReference type="EMBL" id="GAA4716008.1"/>
    </source>
</evidence>
<proteinExistence type="predicted"/>
<dbReference type="PANTHER" id="PTHR31956">
    <property type="entry name" value="NON-SPECIFIC PHOSPHOLIPASE C4-RELATED"/>
    <property type="match status" value="1"/>
</dbReference>
<dbReference type="Proteomes" id="UP001500556">
    <property type="component" value="Unassembled WGS sequence"/>
</dbReference>
<evidence type="ECO:0000256" key="1">
    <source>
        <dbReference type="ARBA" id="ARBA00022801"/>
    </source>
</evidence>
<evidence type="ECO:0000256" key="2">
    <source>
        <dbReference type="ARBA" id="ARBA00023026"/>
    </source>
</evidence>
<dbReference type="EMBL" id="BAABLO010000004">
    <property type="protein sequence ID" value="GAA4716008.1"/>
    <property type="molecule type" value="Genomic_DNA"/>
</dbReference>
<organism evidence="5 6">
    <name type="scientific">Pedococcus ginsenosidimutans</name>
    <dbReference type="NCBI Taxonomy" id="490570"/>
    <lineage>
        <taxon>Bacteria</taxon>
        <taxon>Bacillati</taxon>
        <taxon>Actinomycetota</taxon>
        <taxon>Actinomycetes</taxon>
        <taxon>Micrococcales</taxon>
        <taxon>Intrasporangiaceae</taxon>
        <taxon>Pedococcus</taxon>
    </lineage>
</organism>
<dbReference type="Pfam" id="PF04185">
    <property type="entry name" value="Phosphoesterase"/>
    <property type="match status" value="1"/>
</dbReference>
<keyword evidence="4" id="KW-0732">Signal</keyword>
<evidence type="ECO:0000313" key="6">
    <source>
        <dbReference type="Proteomes" id="UP001500556"/>
    </source>
</evidence>
<keyword evidence="2" id="KW-0843">Virulence</keyword>
<feature type="chain" id="PRO_5046690757" evidence="4">
    <location>
        <begin position="23"/>
        <end position="317"/>
    </location>
</feature>
<feature type="signal peptide" evidence="4">
    <location>
        <begin position="1"/>
        <end position="22"/>
    </location>
</feature>
<protein>
    <submittedName>
        <fullName evidence="5">Alkaline phosphatase family protein</fullName>
    </submittedName>
</protein>
<evidence type="ECO:0000256" key="4">
    <source>
        <dbReference type="SAM" id="SignalP"/>
    </source>
</evidence>